<keyword evidence="1" id="KW-0175">Coiled coil</keyword>
<proteinExistence type="predicted"/>
<reference evidence="3 4" key="1">
    <citation type="submission" date="2016-11" db="EMBL/GenBank/DDBJ databases">
        <authorList>
            <consortium name="Pathogen Informatics"/>
        </authorList>
    </citation>
    <scope>NUCLEOTIDE SEQUENCE [LARGE SCALE GENOMIC DNA]</scope>
    <source>
        <strain evidence="3 4">968</strain>
    </source>
</reference>
<comment type="caution">
    <text evidence="3">The sequence shown here is derived from an EMBL/GenBank/DDBJ whole genome shotgun (WGS) entry which is preliminary data.</text>
</comment>
<dbReference type="RefSeq" id="WP_074357500.1">
    <property type="nucleotide sequence ID" value="NZ_FSCP01000001.1"/>
</dbReference>
<feature type="compositionally biased region" description="Low complexity" evidence="2">
    <location>
        <begin position="18"/>
        <end position="33"/>
    </location>
</feature>
<protein>
    <recommendedName>
        <fullName evidence="5">Scaffolding protein</fullName>
    </recommendedName>
</protein>
<evidence type="ECO:0000256" key="1">
    <source>
        <dbReference type="SAM" id="Coils"/>
    </source>
</evidence>
<feature type="region of interest" description="Disordered" evidence="2">
    <location>
        <begin position="1"/>
        <end position="46"/>
    </location>
</feature>
<dbReference type="Pfam" id="PF06810">
    <property type="entry name" value="Phage_scaffold"/>
    <property type="match status" value="1"/>
</dbReference>
<feature type="compositionally biased region" description="Polar residues" evidence="2">
    <location>
        <begin position="1"/>
        <end position="11"/>
    </location>
</feature>
<dbReference type="Proteomes" id="UP000185183">
    <property type="component" value="Unassembled WGS sequence"/>
</dbReference>
<accession>A0A9Q7SEM9</accession>
<organism evidence="3 4">
    <name type="scientific">Mycobacteroides abscessus subsp. bolletii</name>
    <dbReference type="NCBI Taxonomy" id="319705"/>
    <lineage>
        <taxon>Bacteria</taxon>
        <taxon>Bacillati</taxon>
        <taxon>Actinomycetota</taxon>
        <taxon>Actinomycetes</taxon>
        <taxon>Mycobacteriales</taxon>
        <taxon>Mycobacteriaceae</taxon>
        <taxon>Mycobacteroides</taxon>
        <taxon>Mycobacteroides abscessus</taxon>
    </lineage>
</organism>
<evidence type="ECO:0000313" key="3">
    <source>
        <dbReference type="EMBL" id="SHX43161.1"/>
    </source>
</evidence>
<evidence type="ECO:0000256" key="2">
    <source>
        <dbReference type="SAM" id="MobiDB-lite"/>
    </source>
</evidence>
<dbReference type="EMBL" id="FSFA01000003">
    <property type="protein sequence ID" value="SHX43161.1"/>
    <property type="molecule type" value="Genomic_DNA"/>
</dbReference>
<dbReference type="InterPro" id="IPR009636">
    <property type="entry name" value="SCAF"/>
</dbReference>
<evidence type="ECO:0008006" key="5">
    <source>
        <dbReference type="Google" id="ProtNLM"/>
    </source>
</evidence>
<name>A0A9Q7SEM9_9MYCO</name>
<feature type="coiled-coil region" evidence="1">
    <location>
        <begin position="50"/>
        <end position="112"/>
    </location>
</feature>
<sequence>MSDTPTPNNMPGANAGEPAKAPASATPAAQTPPWGADPGNYDPDKAATLISNLRDSEKTQKAEIESLKAQLATAKPLLDAAEQQRQREQGEAATLREQMGTLQAQLDAAQTAAKTNLGSALQAKAEALGASRPDGAFVNPSTAARLIDLTECLTDSGQINEAAIASKLDALAQSDPYLIASATPGARKPNPAQGQGNGAVSAADVQQHAEKSGDVKGALRAAAQQLIEARQSPTY</sequence>
<dbReference type="AlphaFoldDB" id="A0A9Q7SEM9"/>
<feature type="region of interest" description="Disordered" evidence="2">
    <location>
        <begin position="183"/>
        <end position="217"/>
    </location>
</feature>
<evidence type="ECO:0000313" key="4">
    <source>
        <dbReference type="Proteomes" id="UP000185183"/>
    </source>
</evidence>
<gene>
    <name evidence="3" type="ORF">SAMEA2275694_02636</name>
</gene>